<dbReference type="AlphaFoldDB" id="A0A146EZ01"/>
<evidence type="ECO:0000313" key="2">
    <source>
        <dbReference type="Proteomes" id="UP000075230"/>
    </source>
</evidence>
<evidence type="ECO:0000313" key="1">
    <source>
        <dbReference type="EMBL" id="GAT19235.1"/>
    </source>
</evidence>
<comment type="caution">
    <text evidence="1">The sequence shown here is derived from an EMBL/GenBank/DDBJ whole genome shotgun (WGS) entry which is preliminary data.</text>
</comment>
<dbReference type="EMBL" id="BCWF01000004">
    <property type="protein sequence ID" value="GAT19235.1"/>
    <property type="molecule type" value="Genomic_DNA"/>
</dbReference>
<organism evidence="1 2">
    <name type="scientific">Aspergillus kawachii</name>
    <name type="common">White koji mold</name>
    <name type="synonym">Aspergillus awamori var. kawachi</name>
    <dbReference type="NCBI Taxonomy" id="1069201"/>
    <lineage>
        <taxon>Eukaryota</taxon>
        <taxon>Fungi</taxon>
        <taxon>Dikarya</taxon>
        <taxon>Ascomycota</taxon>
        <taxon>Pezizomycotina</taxon>
        <taxon>Eurotiomycetes</taxon>
        <taxon>Eurotiomycetidae</taxon>
        <taxon>Eurotiales</taxon>
        <taxon>Aspergillaceae</taxon>
        <taxon>Aspergillus</taxon>
        <taxon>Aspergillus subgen. Circumdati</taxon>
    </lineage>
</organism>
<accession>A0A146EZ01</accession>
<dbReference type="Proteomes" id="UP000075230">
    <property type="component" value="Unassembled WGS sequence"/>
</dbReference>
<name>A0A146EZ01_ASPKA</name>
<gene>
    <name evidence="1" type="ORF">RIB2604_00401680</name>
</gene>
<sequence length="65" mass="7037">MVSHGLGHKLDNGRPMLGYDAKIKATPQGLEPRAISGDGSLCDLRCSCLIEQANIAEYYIGFGKR</sequence>
<proteinExistence type="predicted"/>
<protein>
    <submittedName>
        <fullName evidence="1">Similar to An02g01810</fullName>
    </submittedName>
</protein>
<reference evidence="1 2" key="1">
    <citation type="journal article" date="2016" name="DNA Res.">
        <title>Genome sequence of Aspergillus luchuensis NBRC 4314.</title>
        <authorList>
            <person name="Yamada O."/>
            <person name="Machida M."/>
            <person name="Hosoyama A."/>
            <person name="Goto M."/>
            <person name="Takahashi T."/>
            <person name="Futagami T."/>
            <person name="Yamagata Y."/>
            <person name="Takeuchi M."/>
            <person name="Kobayashi T."/>
            <person name="Koike H."/>
            <person name="Abe K."/>
            <person name="Asai K."/>
            <person name="Arita M."/>
            <person name="Fujita N."/>
            <person name="Fukuda K."/>
            <person name="Higa K."/>
            <person name="Horikawa H."/>
            <person name="Ishikawa T."/>
            <person name="Jinno K."/>
            <person name="Kato Y."/>
            <person name="Kirimura K."/>
            <person name="Mizutani O."/>
            <person name="Nakasone K."/>
            <person name="Sano M."/>
            <person name="Shiraishi Y."/>
            <person name="Tsukahara M."/>
            <person name="Gomi K."/>
        </authorList>
    </citation>
    <scope>NUCLEOTIDE SEQUENCE [LARGE SCALE GENOMIC DNA]</scope>
    <source>
        <strain evidence="1 2">RIB 2604</strain>
    </source>
</reference>
<reference evidence="2" key="2">
    <citation type="submission" date="2016-02" db="EMBL/GenBank/DDBJ databases">
        <title>Genome sequencing of Aspergillus luchuensis NBRC 4314.</title>
        <authorList>
            <person name="Yamada O."/>
        </authorList>
    </citation>
    <scope>NUCLEOTIDE SEQUENCE [LARGE SCALE GENOMIC DNA]</scope>
    <source>
        <strain evidence="2">RIB 2604</strain>
    </source>
</reference>